<comment type="caution">
    <text evidence="9">The sequence shown here is derived from an EMBL/GenBank/DDBJ whole genome shotgun (WGS) entry which is preliminary data.</text>
</comment>
<reference evidence="9" key="1">
    <citation type="submission" date="2023-07" db="EMBL/GenBank/DDBJ databases">
        <authorList>
            <consortium name="AG Swart"/>
            <person name="Singh M."/>
            <person name="Singh A."/>
            <person name="Seah K."/>
            <person name="Emmerich C."/>
        </authorList>
    </citation>
    <scope>NUCLEOTIDE SEQUENCE</scope>
    <source>
        <strain evidence="9">DP1</strain>
    </source>
</reference>
<evidence type="ECO:0000256" key="2">
    <source>
        <dbReference type="ARBA" id="ARBA00022679"/>
    </source>
</evidence>
<dbReference type="AlphaFoldDB" id="A0AAD1XJZ3"/>
<dbReference type="Proteomes" id="UP001295684">
    <property type="component" value="Unassembled WGS sequence"/>
</dbReference>
<dbReference type="GO" id="GO:0043130">
    <property type="term" value="F:ubiquitin binding"/>
    <property type="evidence" value="ECO:0007669"/>
    <property type="project" value="TreeGrafter"/>
</dbReference>
<dbReference type="InterPro" id="IPR051628">
    <property type="entry name" value="LUBAC_E3_Ligases"/>
</dbReference>
<sequence>MEKRKCQVCLEEEEEPDELSIICQNKHFICSECADNFIISKLHSLEVDLPFKCCVCNIPIEESQIEKHLDDDQKHTYEIYSKFVTLDSKKYRIHSCPSSCGYKEILNWSELECPFFICQKEDCKKGSCIICQEFYQIPDEEVLSQEQHAELVLGSDGISKHLTCLSKKDVKDEWERCIDAQNSRPCPRCGLRGIKDDSCAHITCPKCNTKWCYVCGLDENDCDKEGTQDDPNKLSIYRHNDNWSTNSKRCPMYLRCIIEIDSRYSESDEQCMEFLHKLLFYKEIRQFINKYSEEVLYDIFKTFPKISVDKIIIDEAMTTDLTIIKR</sequence>
<keyword evidence="4" id="KW-0677">Repeat</keyword>
<proteinExistence type="predicted"/>
<gene>
    <name evidence="9" type="ORF">ECRASSUSDP1_LOCUS15498</name>
</gene>
<dbReference type="EMBL" id="CAMPGE010015533">
    <property type="protein sequence ID" value="CAI2374146.1"/>
    <property type="molecule type" value="Genomic_DNA"/>
</dbReference>
<keyword evidence="5" id="KW-0863">Zinc-finger</keyword>
<evidence type="ECO:0000256" key="6">
    <source>
        <dbReference type="ARBA" id="ARBA00022786"/>
    </source>
</evidence>
<evidence type="ECO:0000313" key="10">
    <source>
        <dbReference type="Proteomes" id="UP001295684"/>
    </source>
</evidence>
<accession>A0AAD1XJZ3</accession>
<dbReference type="GO" id="GO:0043161">
    <property type="term" value="P:proteasome-mediated ubiquitin-dependent protein catabolic process"/>
    <property type="evidence" value="ECO:0007669"/>
    <property type="project" value="TreeGrafter"/>
</dbReference>
<feature type="domain" description="RING-type" evidence="8">
    <location>
        <begin position="2"/>
        <end position="233"/>
    </location>
</feature>
<dbReference type="PANTHER" id="PTHR22770:SF13">
    <property type="entry name" value="RING-TYPE DOMAIN-CONTAINING PROTEIN"/>
    <property type="match status" value="1"/>
</dbReference>
<keyword evidence="10" id="KW-1185">Reference proteome</keyword>
<dbReference type="CDD" id="cd20336">
    <property type="entry name" value="Rcat_RBR"/>
    <property type="match status" value="1"/>
</dbReference>
<evidence type="ECO:0000259" key="8">
    <source>
        <dbReference type="PROSITE" id="PS51873"/>
    </source>
</evidence>
<protein>
    <recommendedName>
        <fullName evidence="8">RING-type domain-containing protein</fullName>
    </recommendedName>
</protein>
<dbReference type="GO" id="GO:0004842">
    <property type="term" value="F:ubiquitin-protein transferase activity"/>
    <property type="evidence" value="ECO:0007669"/>
    <property type="project" value="TreeGrafter"/>
</dbReference>
<name>A0AAD1XJZ3_EUPCR</name>
<dbReference type="Gene3D" id="1.20.120.1750">
    <property type="match status" value="1"/>
</dbReference>
<keyword evidence="6" id="KW-0833">Ubl conjugation pathway</keyword>
<dbReference type="InterPro" id="IPR044066">
    <property type="entry name" value="TRIAD_supradom"/>
</dbReference>
<evidence type="ECO:0000256" key="5">
    <source>
        <dbReference type="ARBA" id="ARBA00022771"/>
    </source>
</evidence>
<comment type="pathway">
    <text evidence="1">Protein modification; protein ubiquitination.</text>
</comment>
<dbReference type="PANTHER" id="PTHR22770">
    <property type="entry name" value="UBIQUITIN CONJUGATING ENZYME 7 INTERACTING PROTEIN-RELATED"/>
    <property type="match status" value="1"/>
</dbReference>
<dbReference type="SUPFAM" id="SSF57850">
    <property type="entry name" value="RING/U-box"/>
    <property type="match status" value="1"/>
</dbReference>
<evidence type="ECO:0000256" key="7">
    <source>
        <dbReference type="ARBA" id="ARBA00022833"/>
    </source>
</evidence>
<dbReference type="GO" id="GO:0008270">
    <property type="term" value="F:zinc ion binding"/>
    <property type="evidence" value="ECO:0007669"/>
    <property type="project" value="UniProtKB-KW"/>
</dbReference>
<dbReference type="PROSITE" id="PS51873">
    <property type="entry name" value="TRIAD"/>
    <property type="match status" value="1"/>
</dbReference>
<keyword evidence="2" id="KW-0808">Transferase</keyword>
<dbReference type="GO" id="GO:0000151">
    <property type="term" value="C:ubiquitin ligase complex"/>
    <property type="evidence" value="ECO:0007669"/>
    <property type="project" value="TreeGrafter"/>
</dbReference>
<dbReference type="GO" id="GO:0097039">
    <property type="term" value="P:protein linear polyubiquitination"/>
    <property type="evidence" value="ECO:0007669"/>
    <property type="project" value="TreeGrafter"/>
</dbReference>
<evidence type="ECO:0000256" key="4">
    <source>
        <dbReference type="ARBA" id="ARBA00022737"/>
    </source>
</evidence>
<keyword evidence="3" id="KW-0479">Metal-binding</keyword>
<evidence type="ECO:0000313" key="9">
    <source>
        <dbReference type="EMBL" id="CAI2374146.1"/>
    </source>
</evidence>
<evidence type="ECO:0000256" key="3">
    <source>
        <dbReference type="ARBA" id="ARBA00022723"/>
    </source>
</evidence>
<evidence type="ECO:0000256" key="1">
    <source>
        <dbReference type="ARBA" id="ARBA00004906"/>
    </source>
</evidence>
<organism evidence="9 10">
    <name type="scientific">Euplotes crassus</name>
    <dbReference type="NCBI Taxonomy" id="5936"/>
    <lineage>
        <taxon>Eukaryota</taxon>
        <taxon>Sar</taxon>
        <taxon>Alveolata</taxon>
        <taxon>Ciliophora</taxon>
        <taxon>Intramacronucleata</taxon>
        <taxon>Spirotrichea</taxon>
        <taxon>Hypotrichia</taxon>
        <taxon>Euplotida</taxon>
        <taxon>Euplotidae</taxon>
        <taxon>Moneuplotes</taxon>
    </lineage>
</organism>
<keyword evidence="7" id="KW-0862">Zinc</keyword>
<dbReference type="Pfam" id="PF22191">
    <property type="entry name" value="IBR_1"/>
    <property type="match status" value="1"/>
</dbReference>